<proteinExistence type="predicted"/>
<organism evidence="1 2">
    <name type="scientific">Candidatus Mycoplasma haematohominis</name>
    <dbReference type="NCBI Taxonomy" id="1494318"/>
    <lineage>
        <taxon>Bacteria</taxon>
        <taxon>Bacillati</taxon>
        <taxon>Mycoplasmatota</taxon>
        <taxon>Mollicutes</taxon>
        <taxon>Mycoplasmataceae</taxon>
        <taxon>Mycoplasma</taxon>
    </lineage>
</organism>
<accession>A0A478FQB0</accession>
<comment type="caution">
    <text evidence="1">The sequence shown here is derived from an EMBL/GenBank/DDBJ whole genome shotgun (WGS) entry which is preliminary data.</text>
</comment>
<evidence type="ECO:0000313" key="1">
    <source>
        <dbReference type="EMBL" id="GCE63267.1"/>
    </source>
</evidence>
<dbReference type="Proteomes" id="UP000324831">
    <property type="component" value="Unassembled WGS sequence"/>
</dbReference>
<dbReference type="EMBL" id="BIMN01000001">
    <property type="protein sequence ID" value="GCE63267.1"/>
    <property type="molecule type" value="Genomic_DNA"/>
</dbReference>
<sequence length="218" mass="25567">MTTINIAVNAVSLITGTAAITYVATGESLDWTAVRVWDQFYKNLLSIEDLETNDENWALWAERWAALVHNTYEDTNTTKELKLKTDYWKNQVIKADSNNKLKEGSRDNLDKKKTWAKDTAQRKELLESVKKLQDECKWAYGRYINRSINWDRSWFKSLSRRATGEDKKDTDEENYKYWSDVYLACSKSGSVSELPIAWLTEKNVELYKQYYVPEQKTE</sequence>
<reference evidence="1 2" key="1">
    <citation type="submission" date="2019-01" db="EMBL/GenBank/DDBJ databases">
        <title>Draft genome sequences of Candidatus Mycoplasma haemohominis SWG34-3 identified from a patient with pyrexia, anemia and liver dysfunction.</title>
        <authorList>
            <person name="Sekizuka T."/>
            <person name="Hattori N."/>
            <person name="Katano H."/>
            <person name="Takuma T."/>
            <person name="Ito T."/>
            <person name="Arai N."/>
            <person name="Yanai R."/>
            <person name="Ishii S."/>
            <person name="Miura Y."/>
            <person name="Tokunaga T."/>
            <person name="Watanabe H."/>
            <person name="Nomura N."/>
            <person name="Eguchi J."/>
            <person name="Arai T."/>
            <person name="Hasegawa H."/>
            <person name="Nakamaki T."/>
            <person name="Wakita T."/>
            <person name="Niki Y."/>
            <person name="Kuroda M."/>
        </authorList>
    </citation>
    <scope>NUCLEOTIDE SEQUENCE [LARGE SCALE GENOMIC DNA]</scope>
    <source>
        <strain evidence="1">SWG34-3</strain>
    </source>
</reference>
<gene>
    <name evidence="1" type="ORF">MHSWG343_02530</name>
</gene>
<evidence type="ECO:0000313" key="2">
    <source>
        <dbReference type="Proteomes" id="UP000324831"/>
    </source>
</evidence>
<name>A0A478FQB0_9MOLU</name>
<protein>
    <submittedName>
        <fullName evidence="1">Uncharacterized protein</fullName>
    </submittedName>
</protein>
<dbReference type="AlphaFoldDB" id="A0A478FQB0"/>